<dbReference type="Gene3D" id="3.30.70.1440">
    <property type="entry name" value="Multidrug efflux transporter AcrB pore domain"/>
    <property type="match status" value="1"/>
</dbReference>
<reference evidence="3 4" key="1">
    <citation type="submission" date="2021-01" db="EMBL/GenBank/DDBJ databases">
        <title>Genomic Encyclopedia of Type Strains, Phase IV (KMG-IV): sequencing the most valuable type-strain genomes for metagenomic binning, comparative biology and taxonomic classification.</title>
        <authorList>
            <person name="Goeker M."/>
        </authorList>
    </citation>
    <scope>NUCLEOTIDE SEQUENCE [LARGE SCALE GENOMIC DNA]</scope>
    <source>
        <strain evidence="3 4">DSM 104297</strain>
    </source>
</reference>
<gene>
    <name evidence="3" type="ORF">JOC83_002523</name>
</gene>
<dbReference type="SUPFAM" id="SSF82693">
    <property type="entry name" value="Multidrug efflux transporter AcrB pore domain, PN1, PN2, PC1 and PC2 subdomains"/>
    <property type="match status" value="2"/>
</dbReference>
<accession>A0ABS2QW11</accession>
<dbReference type="SUPFAM" id="SSF82866">
    <property type="entry name" value="Multidrug efflux transporter AcrB transmembrane domain"/>
    <property type="match status" value="2"/>
</dbReference>
<feature type="transmembrane region" description="Helical" evidence="2">
    <location>
        <begin position="988"/>
        <end position="1011"/>
    </location>
</feature>
<sequence length="1018" mass="112153">MFEKFLERGKLILVLFFVALIVGGYLFYTLPKRELPEFKPNIVSISTVYPGANAEQIERDVTDKFEKALDDIRGIDSVNSVSTREFSNVIIEINDGAEFQEVADEIQQVMLDSSKNLPDGALDPTFNDDFGKSPISSYMFVANNEQTLAESKQAINELKEKLLEVKGVSDVVIKGFSEEEAVFVADSQKLIENGLNVSSIIQAINNEFDTTPLGNVQQDNKEYTLSLENFKSVEQVEEITLQSKTKNEAMKLSELGSFEYREKEVEDIVTYKGQPAYSLTVNVEQGLDIPTIFTKVDQVVKDNEKALPTNVDLVTYYSQKADVDSIFKDLTRDALLAVIAVIIITTLGLTLSGAFIVSLAIPFSITLGAIPLPFLDVDLNQISVIGLIIALGILVDDAIVVNDNILRNYKEQGRILPATINGIKEVWGSIITSTLAVVFAFLPLVFLSGGNGAFIRSLPTVLVLTIIASMVISLTLVPIYQYAVNKNKDGKKNSEREPGLIGKPLRRLSDFYADKVVANVLKRPFAVGIGGVVVTTLLFGLAFLTPFEFFPAANKKEVVVNVTLPVEKSLTETYKTLEKMTDDINKIEGIEETAIFAGKGLPNLFNEGVNNAGSNTGQIVARVDNDNVTATEFIDKMTEPLRESYPDAEIFLNTIVQGPPVGAPVTVDISGEDFTKLNEIKNELRSDIKEIDNGLVIDDVKEPVSTVTYELNREEMAKQGLDAKFISDQLRIVTDGVPLGSYQRGQDDIDLKLKLDEETHKNGINLEEINVPVQTEGPVPTLAPLSDFVTEKKVEEYKTIPHKNSERTITLKAYPGKSETFKEDVQEIVKDLQKKYGEEGYQLTTGGENDDQTQFFVEITLLFGVVMVLIYLTIALQFNSFLLPLLVLGTVYLAIAGAVTGLFVTQTPFSFMATMGIVSLAGIVVRNSVVLFEFIEQRRKAGMDLIESIIEAGRSRIRPILLTAFTALVSLLPVAFSNDPLFKPLAISIVSGVLFSTILTLVIVPALYLLVAKLRKIN</sequence>
<dbReference type="Proteomes" id="UP000809829">
    <property type="component" value="Unassembled WGS sequence"/>
</dbReference>
<dbReference type="Gene3D" id="3.30.2090.10">
    <property type="entry name" value="Multidrug efflux transporter AcrB TolC docking domain, DN and DC subdomains"/>
    <property type="match status" value="2"/>
</dbReference>
<keyword evidence="1" id="KW-0175">Coiled coil</keyword>
<dbReference type="InterPro" id="IPR001036">
    <property type="entry name" value="Acrflvin-R"/>
</dbReference>
<feature type="transmembrane region" description="Helical" evidence="2">
    <location>
        <begin position="426"/>
        <end position="449"/>
    </location>
</feature>
<dbReference type="InterPro" id="IPR027463">
    <property type="entry name" value="AcrB_DN_DC_subdom"/>
</dbReference>
<feature type="transmembrane region" description="Helical" evidence="2">
    <location>
        <begin position="525"/>
        <end position="547"/>
    </location>
</feature>
<feature type="transmembrane region" description="Helical" evidence="2">
    <location>
        <begin position="334"/>
        <end position="361"/>
    </location>
</feature>
<feature type="transmembrane region" description="Helical" evidence="2">
    <location>
        <begin position="12"/>
        <end position="30"/>
    </location>
</feature>
<keyword evidence="4" id="KW-1185">Reference proteome</keyword>
<evidence type="ECO:0000313" key="3">
    <source>
        <dbReference type="EMBL" id="MBM7703674.1"/>
    </source>
</evidence>
<feature type="transmembrane region" description="Helical" evidence="2">
    <location>
        <begin position="956"/>
        <end position="976"/>
    </location>
</feature>
<dbReference type="Gene3D" id="1.20.1640.10">
    <property type="entry name" value="Multidrug efflux transporter AcrB transmembrane domain"/>
    <property type="match status" value="2"/>
</dbReference>
<evidence type="ECO:0000256" key="2">
    <source>
        <dbReference type="SAM" id="Phobius"/>
    </source>
</evidence>
<dbReference type="Gene3D" id="3.30.70.1430">
    <property type="entry name" value="Multidrug efflux transporter AcrB pore domain"/>
    <property type="match status" value="2"/>
</dbReference>
<dbReference type="EMBL" id="JAFBFC010000004">
    <property type="protein sequence ID" value="MBM7703674.1"/>
    <property type="molecule type" value="Genomic_DNA"/>
</dbReference>
<feature type="transmembrane region" description="Helical" evidence="2">
    <location>
        <begin position="381"/>
        <end position="405"/>
    </location>
</feature>
<dbReference type="PANTHER" id="PTHR32063">
    <property type="match status" value="1"/>
</dbReference>
<dbReference type="Pfam" id="PF00873">
    <property type="entry name" value="ACR_tran"/>
    <property type="match status" value="1"/>
</dbReference>
<organism evidence="3 4">
    <name type="scientific">Priestia iocasae</name>
    <dbReference type="NCBI Taxonomy" id="2291674"/>
    <lineage>
        <taxon>Bacteria</taxon>
        <taxon>Bacillati</taxon>
        <taxon>Bacillota</taxon>
        <taxon>Bacilli</taxon>
        <taxon>Bacillales</taxon>
        <taxon>Bacillaceae</taxon>
        <taxon>Priestia</taxon>
    </lineage>
</organism>
<name>A0ABS2QW11_9BACI</name>
<evidence type="ECO:0000313" key="4">
    <source>
        <dbReference type="Proteomes" id="UP000809829"/>
    </source>
</evidence>
<dbReference type="PRINTS" id="PR00702">
    <property type="entry name" value="ACRIFLAVINRP"/>
</dbReference>
<feature type="transmembrane region" description="Helical" evidence="2">
    <location>
        <begin position="909"/>
        <end position="935"/>
    </location>
</feature>
<dbReference type="RefSeq" id="WP_205187628.1">
    <property type="nucleotide sequence ID" value="NZ_JAFBFC010000004.1"/>
</dbReference>
<dbReference type="Gene3D" id="3.30.70.1320">
    <property type="entry name" value="Multidrug efflux transporter AcrB pore domain like"/>
    <property type="match status" value="1"/>
</dbReference>
<dbReference type="PANTHER" id="PTHR32063:SF24">
    <property type="entry name" value="CATION EFFLUX SYSTEM (ACRB_ACRD_ACRF FAMILY)"/>
    <property type="match status" value="1"/>
</dbReference>
<keyword evidence="2" id="KW-1133">Transmembrane helix</keyword>
<comment type="caution">
    <text evidence="3">The sequence shown here is derived from an EMBL/GenBank/DDBJ whole genome shotgun (WGS) entry which is preliminary data.</text>
</comment>
<evidence type="ECO:0000256" key="1">
    <source>
        <dbReference type="SAM" id="Coils"/>
    </source>
</evidence>
<feature type="transmembrane region" description="Helical" evidence="2">
    <location>
        <begin position="461"/>
        <end position="483"/>
    </location>
</feature>
<keyword evidence="2" id="KW-0472">Membrane</keyword>
<feature type="coiled-coil region" evidence="1">
    <location>
        <begin position="141"/>
        <end position="168"/>
    </location>
</feature>
<protein>
    <submittedName>
        <fullName evidence="3">Multidrug efflux pump subunit AcrB</fullName>
    </submittedName>
</protein>
<feature type="transmembrane region" description="Helical" evidence="2">
    <location>
        <begin position="855"/>
        <end position="874"/>
    </location>
</feature>
<feature type="transmembrane region" description="Helical" evidence="2">
    <location>
        <begin position="881"/>
        <end position="903"/>
    </location>
</feature>
<proteinExistence type="predicted"/>
<keyword evidence="2" id="KW-0812">Transmembrane</keyword>